<gene>
    <name evidence="7 9" type="primary">mraZ</name>
    <name evidence="9" type="ORF">MBVG_0430</name>
</gene>
<dbReference type="NCBIfam" id="TIGR00242">
    <property type="entry name" value="division/cell wall cluster transcriptional repressor MraZ"/>
    <property type="match status" value="1"/>
</dbReference>
<evidence type="ECO:0000313" key="9">
    <source>
        <dbReference type="EMBL" id="ENY70174.1"/>
    </source>
</evidence>
<feature type="domain" description="SpoVT-AbrB" evidence="8">
    <location>
        <begin position="8"/>
        <end position="50"/>
    </location>
</feature>
<dbReference type="Proteomes" id="UP000013220">
    <property type="component" value="Unassembled WGS sequence"/>
</dbReference>
<dbReference type="GO" id="GO:0009295">
    <property type="term" value="C:nucleoid"/>
    <property type="evidence" value="ECO:0007669"/>
    <property type="project" value="UniProtKB-SubCell"/>
</dbReference>
<dbReference type="InterPro" id="IPR038619">
    <property type="entry name" value="MraZ_sf"/>
</dbReference>
<keyword evidence="5 7" id="KW-0238">DNA-binding</keyword>
<keyword evidence="6 7" id="KW-0804">Transcription</keyword>
<reference evidence="9 10" key="1">
    <citation type="journal article" date="2013" name="Genome Announc.">
        <title>Draft Genome Sequences of Mycoplasma alkalescens, Mycoplasma arginini, and Mycoplasma bovigenitalium, Three Species with Equivocal Pathogenic Status for Cattle.</title>
        <authorList>
            <person name="Manso-Silvan L."/>
            <person name="Tardy F."/>
            <person name="Baranowski E."/>
            <person name="Barre A."/>
            <person name="Blanchard A."/>
            <person name="Breton M."/>
            <person name="Couture C."/>
            <person name="Citti C."/>
            <person name="Dordet-Frisoni E."/>
            <person name="Dupuy V."/>
            <person name="Gaurivaud P."/>
            <person name="Jacob D."/>
            <person name="Lemaitre C."/>
            <person name="Nikolski M."/>
            <person name="Nouvel L.X."/>
            <person name="Poumarat F."/>
            <person name="Thebault P."/>
            <person name="Theil S."/>
            <person name="Thiaucourt F."/>
            <person name="Sirand-Pugnet P."/>
        </authorList>
    </citation>
    <scope>NUCLEOTIDE SEQUENCE [LARGE SCALE GENOMIC DNA]</scope>
    <source>
        <strain evidence="9 10">51080</strain>
    </source>
</reference>
<feature type="domain" description="SpoVT-AbrB" evidence="8">
    <location>
        <begin position="79"/>
        <end position="122"/>
    </location>
</feature>
<dbReference type="Gene3D" id="3.40.1550.20">
    <property type="entry name" value="Transcriptional regulator MraZ domain"/>
    <property type="match status" value="1"/>
</dbReference>
<dbReference type="PANTHER" id="PTHR34701">
    <property type="entry name" value="TRANSCRIPTIONAL REGULATOR MRAZ"/>
    <property type="match status" value="1"/>
</dbReference>
<dbReference type="SUPFAM" id="SSF89447">
    <property type="entry name" value="AbrB/MazE/MraZ-like"/>
    <property type="match status" value="1"/>
</dbReference>
<protein>
    <recommendedName>
        <fullName evidence="1 7">Transcriptional regulator MraZ</fullName>
    </recommendedName>
</protein>
<accession>N9TVM5</accession>
<name>N9TVM5_9BACT</name>
<keyword evidence="4 7" id="KW-0805">Transcription regulation</keyword>
<evidence type="ECO:0000259" key="8">
    <source>
        <dbReference type="PROSITE" id="PS51740"/>
    </source>
</evidence>
<dbReference type="EMBL" id="AORH01000008">
    <property type="protein sequence ID" value="ENY70174.1"/>
    <property type="molecule type" value="Genomic_DNA"/>
</dbReference>
<evidence type="ECO:0000256" key="1">
    <source>
        <dbReference type="ARBA" id="ARBA00013860"/>
    </source>
</evidence>
<dbReference type="PATRIC" id="fig|1188235.3.peg.48"/>
<dbReference type="InterPro" id="IPR035644">
    <property type="entry name" value="MraZ_C"/>
</dbReference>
<evidence type="ECO:0000313" key="10">
    <source>
        <dbReference type="Proteomes" id="UP000013220"/>
    </source>
</evidence>
<evidence type="ECO:0000256" key="3">
    <source>
        <dbReference type="ARBA" id="ARBA00022737"/>
    </source>
</evidence>
<dbReference type="STRING" id="1188235.MBVG_0430"/>
<dbReference type="PANTHER" id="PTHR34701:SF1">
    <property type="entry name" value="TRANSCRIPTIONAL REGULATOR MRAZ"/>
    <property type="match status" value="1"/>
</dbReference>
<sequence>MEESVYGQYDRTIDSKNRVALPAKLRDALGSKFYLTIGMQNIVELRSEAEFAKLTADLTSKSAFDKNANLLKRFWLGNTHEIELDSMARFVLPKNVITKAAIQKDVIFIGVGNSVELWSAENFEKYNEHMSVEELENAANELAKYAR</sequence>
<evidence type="ECO:0000256" key="6">
    <source>
        <dbReference type="ARBA" id="ARBA00023163"/>
    </source>
</evidence>
<dbReference type="InterPro" id="IPR003444">
    <property type="entry name" value="MraZ"/>
</dbReference>
<dbReference type="GO" id="GO:0000976">
    <property type="term" value="F:transcription cis-regulatory region binding"/>
    <property type="evidence" value="ECO:0007669"/>
    <property type="project" value="TreeGrafter"/>
</dbReference>
<keyword evidence="2 7" id="KW-0963">Cytoplasm</keyword>
<evidence type="ECO:0000256" key="5">
    <source>
        <dbReference type="ARBA" id="ARBA00023125"/>
    </source>
</evidence>
<dbReference type="InterPro" id="IPR037914">
    <property type="entry name" value="SpoVT-AbrB_sf"/>
</dbReference>
<dbReference type="HAMAP" id="MF_01008">
    <property type="entry name" value="MraZ"/>
    <property type="match status" value="1"/>
</dbReference>
<evidence type="ECO:0000256" key="4">
    <source>
        <dbReference type="ARBA" id="ARBA00023015"/>
    </source>
</evidence>
<keyword evidence="10" id="KW-1185">Reference proteome</keyword>
<dbReference type="Pfam" id="PF02381">
    <property type="entry name" value="MraZ"/>
    <property type="match status" value="2"/>
</dbReference>
<comment type="subunit">
    <text evidence="7">Forms oligomers.</text>
</comment>
<dbReference type="eggNOG" id="COG2001">
    <property type="taxonomic scope" value="Bacteria"/>
</dbReference>
<dbReference type="InterPro" id="IPR020603">
    <property type="entry name" value="MraZ_dom"/>
</dbReference>
<dbReference type="AlphaFoldDB" id="N9TVM5"/>
<dbReference type="CDD" id="cd16321">
    <property type="entry name" value="MraZ_C"/>
    <property type="match status" value="1"/>
</dbReference>
<dbReference type="GO" id="GO:2000143">
    <property type="term" value="P:negative regulation of DNA-templated transcription initiation"/>
    <property type="evidence" value="ECO:0007669"/>
    <property type="project" value="TreeGrafter"/>
</dbReference>
<dbReference type="InterPro" id="IPR035642">
    <property type="entry name" value="MraZ_N"/>
</dbReference>
<comment type="similarity">
    <text evidence="7">Belongs to the MraZ family.</text>
</comment>
<dbReference type="InterPro" id="IPR007159">
    <property type="entry name" value="SpoVT-AbrB_dom"/>
</dbReference>
<dbReference type="GO" id="GO:0003700">
    <property type="term" value="F:DNA-binding transcription factor activity"/>
    <property type="evidence" value="ECO:0007669"/>
    <property type="project" value="UniProtKB-UniRule"/>
</dbReference>
<evidence type="ECO:0000256" key="7">
    <source>
        <dbReference type="HAMAP-Rule" id="MF_01008"/>
    </source>
</evidence>
<dbReference type="CDD" id="cd16320">
    <property type="entry name" value="MraZ_N"/>
    <property type="match status" value="1"/>
</dbReference>
<evidence type="ECO:0000256" key="2">
    <source>
        <dbReference type="ARBA" id="ARBA00022490"/>
    </source>
</evidence>
<comment type="subcellular location">
    <subcellularLocation>
        <location evidence="7">Cytoplasm</location>
        <location evidence="7">Nucleoid</location>
    </subcellularLocation>
</comment>
<comment type="caution">
    <text evidence="9">The sequence shown here is derived from an EMBL/GenBank/DDBJ whole genome shotgun (WGS) entry which is preliminary data.</text>
</comment>
<keyword evidence="3" id="KW-0677">Repeat</keyword>
<dbReference type="PROSITE" id="PS51740">
    <property type="entry name" value="SPOVT_ABRB"/>
    <property type="match status" value="2"/>
</dbReference>
<proteinExistence type="inferred from homology"/>
<organism evidence="9 10">
    <name type="scientific">Mycoplasmopsis bovigenitalium 51080</name>
    <dbReference type="NCBI Taxonomy" id="1188235"/>
    <lineage>
        <taxon>Bacteria</taxon>
        <taxon>Bacillati</taxon>
        <taxon>Mycoplasmatota</taxon>
        <taxon>Mycoplasmoidales</taxon>
        <taxon>Metamycoplasmataceae</taxon>
        <taxon>Mycoplasmopsis</taxon>
    </lineage>
</organism>
<dbReference type="GO" id="GO:0005737">
    <property type="term" value="C:cytoplasm"/>
    <property type="evidence" value="ECO:0007669"/>
    <property type="project" value="UniProtKB-UniRule"/>
</dbReference>